<reference evidence="2" key="5">
    <citation type="journal article" date="2021" name="G3 (Bethesda)">
        <title>Aegilops tauschii genome assembly Aet v5.0 features greater sequence contiguity and improved annotation.</title>
        <authorList>
            <person name="Wang L."/>
            <person name="Zhu T."/>
            <person name="Rodriguez J.C."/>
            <person name="Deal K.R."/>
            <person name="Dubcovsky J."/>
            <person name="McGuire P.E."/>
            <person name="Lux T."/>
            <person name="Spannagl M."/>
            <person name="Mayer K.F.X."/>
            <person name="Baldrich P."/>
            <person name="Meyers B.C."/>
            <person name="Huo N."/>
            <person name="Gu Y.Q."/>
            <person name="Zhou H."/>
            <person name="Devos K.M."/>
            <person name="Bennetzen J.L."/>
            <person name="Unver T."/>
            <person name="Budak H."/>
            <person name="Gulick P.J."/>
            <person name="Galiba G."/>
            <person name="Kalapos B."/>
            <person name="Nelson D.R."/>
            <person name="Li P."/>
            <person name="You F.M."/>
            <person name="Luo M.C."/>
            <person name="Dvorak J."/>
        </authorList>
    </citation>
    <scope>NUCLEOTIDE SEQUENCE [LARGE SCALE GENOMIC DNA]</scope>
    <source>
        <strain evidence="2">cv. AL8/78</strain>
    </source>
</reference>
<reference evidence="3" key="1">
    <citation type="journal article" date="2014" name="Science">
        <title>Ancient hybridizations among the ancestral genomes of bread wheat.</title>
        <authorList>
            <consortium name="International Wheat Genome Sequencing Consortium,"/>
            <person name="Marcussen T."/>
            <person name="Sandve S.R."/>
            <person name="Heier L."/>
            <person name="Spannagl M."/>
            <person name="Pfeifer M."/>
            <person name="Jakobsen K.S."/>
            <person name="Wulff B.B."/>
            <person name="Steuernagel B."/>
            <person name="Mayer K.F."/>
            <person name="Olsen O.A."/>
        </authorList>
    </citation>
    <scope>NUCLEOTIDE SEQUENCE [LARGE SCALE GENOMIC DNA]</scope>
    <source>
        <strain evidence="3">cv. AL8/78</strain>
    </source>
</reference>
<reference evidence="2" key="4">
    <citation type="submission" date="2019-03" db="UniProtKB">
        <authorList>
            <consortium name="EnsemblPlants"/>
        </authorList>
    </citation>
    <scope>IDENTIFICATION</scope>
</reference>
<evidence type="ECO:0000313" key="2">
    <source>
        <dbReference type="EnsemblPlants" id="AET7Gv21009000.1"/>
    </source>
</evidence>
<reference evidence="2" key="3">
    <citation type="journal article" date="2017" name="Nature">
        <title>Genome sequence of the progenitor of the wheat D genome Aegilops tauschii.</title>
        <authorList>
            <person name="Luo M.C."/>
            <person name="Gu Y.Q."/>
            <person name="Puiu D."/>
            <person name="Wang H."/>
            <person name="Twardziok S.O."/>
            <person name="Deal K.R."/>
            <person name="Huo N."/>
            <person name="Zhu T."/>
            <person name="Wang L."/>
            <person name="Wang Y."/>
            <person name="McGuire P.E."/>
            <person name="Liu S."/>
            <person name="Long H."/>
            <person name="Ramasamy R.K."/>
            <person name="Rodriguez J.C."/>
            <person name="Van S.L."/>
            <person name="Yuan L."/>
            <person name="Wang Z."/>
            <person name="Xia Z."/>
            <person name="Xiao L."/>
            <person name="Anderson O.D."/>
            <person name="Ouyang S."/>
            <person name="Liang Y."/>
            <person name="Zimin A.V."/>
            <person name="Pertea G."/>
            <person name="Qi P."/>
            <person name="Bennetzen J.L."/>
            <person name="Dai X."/>
            <person name="Dawson M.W."/>
            <person name="Muller H.G."/>
            <person name="Kugler K."/>
            <person name="Rivarola-Duarte L."/>
            <person name="Spannagl M."/>
            <person name="Mayer K.F.X."/>
            <person name="Lu F.H."/>
            <person name="Bevan M.W."/>
            <person name="Leroy P."/>
            <person name="Li P."/>
            <person name="You F.M."/>
            <person name="Sun Q."/>
            <person name="Liu Z."/>
            <person name="Lyons E."/>
            <person name="Wicker T."/>
            <person name="Salzberg S.L."/>
            <person name="Devos K.M."/>
            <person name="Dvorak J."/>
        </authorList>
    </citation>
    <scope>NUCLEOTIDE SEQUENCE [LARGE SCALE GENOMIC DNA]</scope>
    <source>
        <strain evidence="2">cv. AL8/78</strain>
    </source>
</reference>
<keyword evidence="3" id="KW-1185">Reference proteome</keyword>
<organism evidence="2 3">
    <name type="scientific">Aegilops tauschii subsp. strangulata</name>
    <name type="common">Goatgrass</name>
    <dbReference type="NCBI Taxonomy" id="200361"/>
    <lineage>
        <taxon>Eukaryota</taxon>
        <taxon>Viridiplantae</taxon>
        <taxon>Streptophyta</taxon>
        <taxon>Embryophyta</taxon>
        <taxon>Tracheophyta</taxon>
        <taxon>Spermatophyta</taxon>
        <taxon>Magnoliopsida</taxon>
        <taxon>Liliopsida</taxon>
        <taxon>Poales</taxon>
        <taxon>Poaceae</taxon>
        <taxon>BOP clade</taxon>
        <taxon>Pooideae</taxon>
        <taxon>Triticodae</taxon>
        <taxon>Triticeae</taxon>
        <taxon>Triticinae</taxon>
        <taxon>Aegilops</taxon>
    </lineage>
</organism>
<evidence type="ECO:0000313" key="3">
    <source>
        <dbReference type="Proteomes" id="UP000015105"/>
    </source>
</evidence>
<dbReference type="EnsemblPlants" id="AET7Gv21009000.1">
    <property type="protein sequence ID" value="AET7Gv21009000.1"/>
    <property type="gene ID" value="AET7Gv21009000"/>
</dbReference>
<accession>A0A453SP00</accession>
<protein>
    <submittedName>
        <fullName evidence="2">Uncharacterized protein</fullName>
    </submittedName>
</protein>
<proteinExistence type="predicted"/>
<reference evidence="3" key="2">
    <citation type="journal article" date="2017" name="Nat. Plants">
        <title>The Aegilops tauschii genome reveals multiple impacts of transposons.</title>
        <authorList>
            <person name="Zhao G."/>
            <person name="Zou C."/>
            <person name="Li K."/>
            <person name="Wang K."/>
            <person name="Li T."/>
            <person name="Gao L."/>
            <person name="Zhang X."/>
            <person name="Wang H."/>
            <person name="Yang Z."/>
            <person name="Liu X."/>
            <person name="Jiang W."/>
            <person name="Mao L."/>
            <person name="Kong X."/>
            <person name="Jiao Y."/>
            <person name="Jia J."/>
        </authorList>
    </citation>
    <scope>NUCLEOTIDE SEQUENCE [LARGE SCALE GENOMIC DNA]</scope>
    <source>
        <strain evidence="3">cv. AL8/78</strain>
    </source>
</reference>
<sequence length="128" mass="13922">SPKSLARGGDAPPPHLRRRCTSPSPALATQPCRRPSPQASPPRILVRVASSSRPHPLHHGRAKVGCFSEVELEPDERGHGGLVLLDDGGDGRWRSSSPSTCKEERRVGRCHPKRCWCSIASKFLVTCS</sequence>
<feature type="region of interest" description="Disordered" evidence="1">
    <location>
        <begin position="78"/>
        <end position="98"/>
    </location>
</feature>
<evidence type="ECO:0000256" key="1">
    <source>
        <dbReference type="SAM" id="MobiDB-lite"/>
    </source>
</evidence>
<name>A0A453SP00_AEGTS</name>
<dbReference type="Proteomes" id="UP000015105">
    <property type="component" value="Chromosome 7D"/>
</dbReference>
<dbReference type="Gramene" id="AET7Gv21009000.1">
    <property type="protein sequence ID" value="AET7Gv21009000.1"/>
    <property type="gene ID" value="AET7Gv21009000"/>
</dbReference>
<dbReference type="AlphaFoldDB" id="A0A453SP00"/>
<feature type="region of interest" description="Disordered" evidence="1">
    <location>
        <begin position="1"/>
        <end position="41"/>
    </location>
</feature>